<sequence length="103" mass="11167">MTEPLSNAALLQFVPASSNDPVLKTAVDKIFRSTPSVRGNYRKGCLPLQFTDISADVGSCDKATGVLFGIFCNCVLPQLFTSVALDGTIHPKRKTARSFPRCF</sequence>
<reference evidence="1" key="1">
    <citation type="submission" date="2020-10" db="EMBL/GenBank/DDBJ databases">
        <authorList>
            <person name="Gilroy R."/>
        </authorList>
    </citation>
    <scope>NUCLEOTIDE SEQUENCE</scope>
    <source>
        <strain evidence="1">ChiHjej12B11-7776</strain>
    </source>
</reference>
<name>A0A9D1MWK0_9BACT</name>
<gene>
    <name evidence="1" type="ORF">IAC72_01135</name>
</gene>
<comment type="caution">
    <text evidence="1">The sequence shown here is derived from an EMBL/GenBank/DDBJ whole genome shotgun (WGS) entry which is preliminary data.</text>
</comment>
<accession>A0A9D1MWK0</accession>
<proteinExistence type="predicted"/>
<organism evidence="1 2">
    <name type="scientific">Candidatus Fimimonas merdipullorum</name>
    <dbReference type="NCBI Taxonomy" id="2840822"/>
    <lineage>
        <taxon>Bacteria</taxon>
        <taxon>Pseudomonadati</taxon>
        <taxon>Myxococcota</taxon>
        <taxon>Myxococcia</taxon>
        <taxon>Myxococcales</taxon>
        <taxon>Cystobacterineae</taxon>
        <taxon>Myxococcaceae</taxon>
        <taxon>Myxococcaceae incertae sedis</taxon>
        <taxon>Candidatus Fimimonas</taxon>
    </lineage>
</organism>
<evidence type="ECO:0000313" key="1">
    <source>
        <dbReference type="EMBL" id="HIU90606.1"/>
    </source>
</evidence>
<protein>
    <submittedName>
        <fullName evidence="1">Uncharacterized protein</fullName>
    </submittedName>
</protein>
<evidence type="ECO:0000313" key="2">
    <source>
        <dbReference type="Proteomes" id="UP000886852"/>
    </source>
</evidence>
<dbReference type="EMBL" id="DVOC01000020">
    <property type="protein sequence ID" value="HIU90606.1"/>
    <property type="molecule type" value="Genomic_DNA"/>
</dbReference>
<dbReference type="AlphaFoldDB" id="A0A9D1MWK0"/>
<dbReference type="Proteomes" id="UP000886852">
    <property type="component" value="Unassembled WGS sequence"/>
</dbReference>
<reference evidence="1" key="2">
    <citation type="journal article" date="2021" name="PeerJ">
        <title>Extensive microbial diversity within the chicken gut microbiome revealed by metagenomics and culture.</title>
        <authorList>
            <person name="Gilroy R."/>
            <person name="Ravi A."/>
            <person name="Getino M."/>
            <person name="Pursley I."/>
            <person name="Horton D.L."/>
            <person name="Alikhan N.F."/>
            <person name="Baker D."/>
            <person name="Gharbi K."/>
            <person name="Hall N."/>
            <person name="Watson M."/>
            <person name="Adriaenssens E.M."/>
            <person name="Foster-Nyarko E."/>
            <person name="Jarju S."/>
            <person name="Secka A."/>
            <person name="Antonio M."/>
            <person name="Oren A."/>
            <person name="Chaudhuri R.R."/>
            <person name="La Ragione R."/>
            <person name="Hildebrand F."/>
            <person name="Pallen M.J."/>
        </authorList>
    </citation>
    <scope>NUCLEOTIDE SEQUENCE</scope>
    <source>
        <strain evidence="1">ChiHjej12B11-7776</strain>
    </source>
</reference>